<dbReference type="AlphaFoldDB" id="A0AAW1UCI1"/>
<dbReference type="Proteomes" id="UP001431783">
    <property type="component" value="Unassembled WGS sequence"/>
</dbReference>
<gene>
    <name evidence="1" type="ORF">WA026_021334</name>
</gene>
<evidence type="ECO:0000313" key="2">
    <source>
        <dbReference type="Proteomes" id="UP001431783"/>
    </source>
</evidence>
<name>A0AAW1UCI1_9CUCU</name>
<accession>A0AAW1UCI1</accession>
<dbReference type="EMBL" id="JARQZJ010000046">
    <property type="protein sequence ID" value="KAK9878319.1"/>
    <property type="molecule type" value="Genomic_DNA"/>
</dbReference>
<comment type="caution">
    <text evidence="1">The sequence shown here is derived from an EMBL/GenBank/DDBJ whole genome shotgun (WGS) entry which is preliminary data.</text>
</comment>
<sequence length="85" mass="9741">MFGLCDECKEIKIESGSNEDTIEYFQWQVTKEERIIKGEKKLVKLTKKVTVTSKVKDLKISKADDISSIVLVCRTEMIKRTSTPT</sequence>
<proteinExistence type="predicted"/>
<keyword evidence="2" id="KW-1185">Reference proteome</keyword>
<evidence type="ECO:0000313" key="1">
    <source>
        <dbReference type="EMBL" id="KAK9878319.1"/>
    </source>
</evidence>
<organism evidence="1 2">
    <name type="scientific">Henosepilachna vigintioctopunctata</name>
    <dbReference type="NCBI Taxonomy" id="420089"/>
    <lineage>
        <taxon>Eukaryota</taxon>
        <taxon>Metazoa</taxon>
        <taxon>Ecdysozoa</taxon>
        <taxon>Arthropoda</taxon>
        <taxon>Hexapoda</taxon>
        <taxon>Insecta</taxon>
        <taxon>Pterygota</taxon>
        <taxon>Neoptera</taxon>
        <taxon>Endopterygota</taxon>
        <taxon>Coleoptera</taxon>
        <taxon>Polyphaga</taxon>
        <taxon>Cucujiformia</taxon>
        <taxon>Coccinelloidea</taxon>
        <taxon>Coccinellidae</taxon>
        <taxon>Epilachninae</taxon>
        <taxon>Epilachnini</taxon>
        <taxon>Henosepilachna</taxon>
    </lineage>
</organism>
<reference evidence="1 2" key="1">
    <citation type="submission" date="2023-03" db="EMBL/GenBank/DDBJ databases">
        <title>Genome insight into feeding habits of ladybird beetles.</title>
        <authorList>
            <person name="Li H.-S."/>
            <person name="Huang Y.-H."/>
            <person name="Pang H."/>
        </authorList>
    </citation>
    <scope>NUCLEOTIDE SEQUENCE [LARGE SCALE GENOMIC DNA]</scope>
    <source>
        <strain evidence="1">SYSU_2023b</strain>
        <tissue evidence="1">Whole body</tissue>
    </source>
</reference>
<protein>
    <submittedName>
        <fullName evidence="1">Uncharacterized protein</fullName>
    </submittedName>
</protein>